<dbReference type="KEGG" id="vg:6372696"/>
<accession>B3FJF1</accession>
<dbReference type="Proteomes" id="UP000002421">
    <property type="component" value="Segment"/>
</dbReference>
<organism evidence="1 2">
    <name type="scientific">Pseudomonas phage 201phi2-1</name>
    <name type="common">Pseudomonas chlororaphis phage 201phi2-1</name>
    <dbReference type="NCBI Taxonomy" id="198110"/>
    <lineage>
        <taxon>Viruses</taxon>
        <taxon>Duplodnaviria</taxon>
        <taxon>Heunggongvirae</taxon>
        <taxon>Uroviricota</taxon>
        <taxon>Caudoviricetes</taxon>
        <taxon>Chimalliviridae</taxon>
        <taxon>Serwervirus</taxon>
        <taxon>Serwervirus 201phi21</taxon>
    </lineage>
</organism>
<organismHost>
    <name type="scientific">Pseudomonas chlororaphis</name>
    <dbReference type="NCBI Taxonomy" id="587753"/>
</organismHost>
<gene>
    <name evidence="1" type="ORF">201phi2-1p291</name>
</gene>
<protein>
    <submittedName>
        <fullName evidence="1">Uncharacterized protein</fullName>
    </submittedName>
</protein>
<name>B3FJF1_BP201</name>
<evidence type="ECO:0000313" key="2">
    <source>
        <dbReference type="Proteomes" id="UP000002421"/>
    </source>
</evidence>
<keyword evidence="2" id="KW-1185">Reference proteome</keyword>
<sequence>MHQYDPNRELELHMSVGTADADSVTDNFAVLIDRGPLDAGQLQSMYEGGWHLISGPVVVDTIEVNVSFYYYTFHKRAFHG</sequence>
<evidence type="ECO:0000313" key="1">
    <source>
        <dbReference type="EMBL" id="ABY63117.1"/>
    </source>
</evidence>
<reference evidence="1 2" key="1">
    <citation type="journal article" date="2008" name="Virology">
        <title>Characterization of Pseudomonas chlororaphis myovirus 201varphi2-1 via genomic sequencing, mass spectrometry, and electron microscopy.</title>
        <authorList>
            <person name="Thomas J.A."/>
            <person name="Rolando M.R."/>
            <person name="Carroll C.A."/>
            <person name="Shen P.S."/>
            <person name="Belnap D.M."/>
            <person name="Weintraub S.T."/>
            <person name="Serwer P."/>
            <person name="Hardies S.C."/>
        </authorList>
    </citation>
    <scope>NUCLEOTIDE SEQUENCE</scope>
</reference>
<dbReference type="RefSeq" id="YP_001957012.1">
    <property type="nucleotide sequence ID" value="NC_010821.1"/>
</dbReference>
<dbReference type="EMBL" id="EU197055">
    <property type="protein sequence ID" value="ABY63117.1"/>
    <property type="molecule type" value="Genomic_DNA"/>
</dbReference>
<proteinExistence type="predicted"/>